<keyword evidence="5" id="KW-1185">Reference proteome</keyword>
<feature type="region of interest" description="Disordered" evidence="1">
    <location>
        <begin position="59"/>
        <end position="102"/>
    </location>
</feature>
<sequence length="102" mass="11060">MLTSFAKLSPAIAILLIAPTLGGCATKKYVREQIEPVSARVSTLETQLQATDGTAKQALAEAQAASGQAQQHGQRLDQLNGRVDGVEQRLQQQEQRGKRPRH</sequence>
<dbReference type="SUPFAM" id="SSF57997">
    <property type="entry name" value="Tropomyosin"/>
    <property type="match status" value="1"/>
</dbReference>
<evidence type="ECO:0000313" key="4">
    <source>
        <dbReference type="Proteomes" id="UP000522313"/>
    </source>
</evidence>
<dbReference type="RefSeq" id="WP_184032244.1">
    <property type="nucleotide sequence ID" value="NZ_BAABAR010000002.1"/>
</dbReference>
<evidence type="ECO:0000313" key="2">
    <source>
        <dbReference type="EMBL" id="MBB5724104.1"/>
    </source>
</evidence>
<reference evidence="3 4" key="3">
    <citation type="submission" date="2020-08" db="EMBL/GenBank/DDBJ databases">
        <authorList>
            <person name="Partida-Martinez L."/>
            <person name="Huntemann M."/>
            <person name="Clum A."/>
            <person name="Wang J."/>
            <person name="Palaniappan K."/>
            <person name="Ritter S."/>
            <person name="Chen I.-M."/>
            <person name="Stamatis D."/>
            <person name="Reddy T."/>
            <person name="O'Malley R."/>
            <person name="Daum C."/>
            <person name="Shapiro N."/>
            <person name="Ivanova N."/>
            <person name="Kyrpides N."/>
            <person name="Woyke T."/>
        </authorList>
    </citation>
    <scope>NUCLEOTIDE SEQUENCE [LARGE SCALE GENOMIC DNA]</scope>
    <source>
        <strain evidence="3 4">AS3.13</strain>
    </source>
</reference>
<comment type="caution">
    <text evidence="3">The sequence shown here is derived from an EMBL/GenBank/DDBJ whole genome shotgun (WGS) entry which is preliminary data.</text>
</comment>
<evidence type="ECO:0000256" key="1">
    <source>
        <dbReference type="SAM" id="MobiDB-lite"/>
    </source>
</evidence>
<reference evidence="2 5" key="1">
    <citation type="submission" date="2020-08" db="EMBL/GenBank/DDBJ databases">
        <title>Genomic Encyclopedia of Type Strains, Phase IV (KMG-IV): sequencing the most valuable type-strain genomes for metagenomic binning, comparative biology and taxonomic classification.</title>
        <authorList>
            <person name="Goeker M."/>
        </authorList>
    </citation>
    <scope>NUCLEOTIDE SEQUENCE [LARGE SCALE GENOMIC DNA]</scope>
    <source>
        <strain evidence="2 5">DSM 101535</strain>
    </source>
</reference>
<evidence type="ECO:0000313" key="3">
    <source>
        <dbReference type="EMBL" id="MBB6505050.1"/>
    </source>
</evidence>
<proteinExistence type="predicted"/>
<evidence type="ECO:0000313" key="5">
    <source>
        <dbReference type="Proteomes" id="UP000560131"/>
    </source>
</evidence>
<dbReference type="Proteomes" id="UP000560131">
    <property type="component" value="Unassembled WGS sequence"/>
</dbReference>
<accession>A0A7X0JD42</accession>
<organism evidence="3 4">
    <name type="scientific">Sphingomonas endophytica</name>
    <dbReference type="NCBI Taxonomy" id="869719"/>
    <lineage>
        <taxon>Bacteria</taxon>
        <taxon>Pseudomonadati</taxon>
        <taxon>Pseudomonadota</taxon>
        <taxon>Alphaproteobacteria</taxon>
        <taxon>Sphingomonadales</taxon>
        <taxon>Sphingomonadaceae</taxon>
        <taxon>Sphingomonas</taxon>
    </lineage>
</organism>
<reference evidence="3 4" key="2">
    <citation type="submission" date="2020-08" db="EMBL/GenBank/DDBJ databases">
        <title>The Agave Microbiome: Exploring the role of microbial communities in plant adaptations to desert environments.</title>
        <authorList>
            <person name="Partida-Martinez L.P."/>
        </authorList>
    </citation>
    <scope>NUCLEOTIDE SEQUENCE [LARGE SCALE GENOMIC DNA]</scope>
    <source>
        <strain evidence="3 4">AS3.13</strain>
    </source>
</reference>
<dbReference type="AlphaFoldDB" id="A0A7X0JD42"/>
<name>A0A7X0JD42_9SPHN</name>
<dbReference type="EMBL" id="JACHBT010000009">
    <property type="protein sequence ID" value="MBB6505050.1"/>
    <property type="molecule type" value="Genomic_DNA"/>
</dbReference>
<dbReference type="PROSITE" id="PS51257">
    <property type="entry name" value="PROKAR_LIPOPROTEIN"/>
    <property type="match status" value="1"/>
</dbReference>
<protein>
    <submittedName>
        <fullName evidence="3">Outer membrane murein-binding lipoprotein Lpp</fullName>
    </submittedName>
</protein>
<gene>
    <name evidence="3" type="ORF">F4693_002031</name>
    <name evidence="2" type="ORF">FHS97_000004</name>
</gene>
<dbReference type="Proteomes" id="UP000522313">
    <property type="component" value="Unassembled WGS sequence"/>
</dbReference>
<feature type="compositionally biased region" description="Low complexity" evidence="1">
    <location>
        <begin position="59"/>
        <end position="73"/>
    </location>
</feature>
<keyword evidence="3" id="KW-0449">Lipoprotein</keyword>
<dbReference type="EMBL" id="JACIJN010000001">
    <property type="protein sequence ID" value="MBB5724104.1"/>
    <property type="molecule type" value="Genomic_DNA"/>
</dbReference>